<feature type="non-terminal residue" evidence="1">
    <location>
        <position position="27"/>
    </location>
</feature>
<dbReference type="EMBL" id="UINC01048504">
    <property type="protein sequence ID" value="SVB59110.1"/>
    <property type="molecule type" value="Genomic_DNA"/>
</dbReference>
<gene>
    <name evidence="1" type="ORF">METZ01_LOCUS211964</name>
</gene>
<evidence type="ECO:0000313" key="1">
    <source>
        <dbReference type="EMBL" id="SVB59110.1"/>
    </source>
</evidence>
<proteinExistence type="predicted"/>
<accession>A0A382F831</accession>
<reference evidence="1" key="1">
    <citation type="submission" date="2018-05" db="EMBL/GenBank/DDBJ databases">
        <authorList>
            <person name="Lanie J.A."/>
            <person name="Ng W.-L."/>
            <person name="Kazmierczak K.M."/>
            <person name="Andrzejewski T.M."/>
            <person name="Davidsen T.M."/>
            <person name="Wayne K.J."/>
            <person name="Tettelin H."/>
            <person name="Glass J.I."/>
            <person name="Rusch D."/>
            <person name="Podicherti R."/>
            <person name="Tsui H.-C.T."/>
            <person name="Winkler M.E."/>
        </authorList>
    </citation>
    <scope>NUCLEOTIDE SEQUENCE</scope>
</reference>
<dbReference type="AlphaFoldDB" id="A0A382F831"/>
<sequence>MNCYEKADQSYSDIVVCLTFDERNRSR</sequence>
<protein>
    <submittedName>
        <fullName evidence="1">Uncharacterized protein</fullName>
    </submittedName>
</protein>
<organism evidence="1">
    <name type="scientific">marine metagenome</name>
    <dbReference type="NCBI Taxonomy" id="408172"/>
    <lineage>
        <taxon>unclassified sequences</taxon>
        <taxon>metagenomes</taxon>
        <taxon>ecological metagenomes</taxon>
    </lineage>
</organism>
<name>A0A382F831_9ZZZZ</name>